<sequence length="2832" mass="335103">MEMINKIPDEFFLHFLESIDPNLIQKDKETETENQIENFIYFWEPLFPYILKLEERKKRNKNQNQNQNLNRIKLLCKKFLNLNTKQEKDSKSIFHNITDQLQKSSQKNFPQIFLNILLEKAKNLYQNLLENKEMTTEYLHKIPQTDIISCWQKVFEKDNKNTFFLKLTEKDDPVAIFLNFSWESLEKEIDLWIYLREISLKIDDNIAKHKPFPSLKNDWEVVENIVNQIQKKQISIRNYAKIYDNPHFKAIATKFFSEKYTKANRKAINHYETFNKQKESIKNFIQIYKKDAPYLKFGIEDKLDSESSSITINKPLKYFDLESSHITQIEILTEIYSSHWIQEFVWKEMKENAQKSLSVKEIIEKAQTVFKQIHQILFSKSSTFEQIKEYIPKKKKWEWIATHLGHLEKVTKKKPNLEKYKQYAKIRDFLKVSKTFIFFCNQFDFNEKTDLEILSNRFENPKLSDFTFKTISKDFDLQQRFIANIDHSFFVFLSHLFRSEKEPKPNKNLFEFIKSKNSEWMDVMELIDEEFLDYEQTLNSIRNRLTKIFSIKKFDDLVHLTTEIAKNENDWKQNKESNISTISEKQQEEDIENLFSALPLINQWIGQKLQTSKQLAKENLENIARSPKKFQFEIQEKISFTCTLLTLDEKKHKTTFTYEDFLDINMLLLEEEKKEDALVSKLTDMFPPIQEMISILNHLKESIHPIFRNGYSKEILIPDNLMEKTKENQQNSLDLELQKIHDLQKRWEIFQKSIEKEYSYVFVYSFDQIKILYQSLISSSPDKAKIFKPLLHLEDLGSKFKWKREKGLPDSISQIDDEKIQKDFCSFIEELNKQIKDKETQKSRNKHNKNNNKNKKMGFNNTHQLFLRYWPHENLPPIFVVQIEDELSVYETITTLYLTFTNNFPLKEQVLFCNKTTSKDDILRFANLFQNQKQKQTNEIFSIIFADHLSKKLQSVLISNLQKINPNPNPKPKNLRVITIFSHKNESQTQVLLSYFQSTFSQSTLCKSFSLQKKTKNIFIQQHFQNKMASCSKKMKAFTSNFSGCGKTFQIRKDLFKINCENENINDKKYQYYHIKMKNTDTKELIQELVSHEKGTKICFHFDLSYNLESDSCELLWSLLMFRVIEDKRCADPSACAFIFKPEKHMIYFEIPSSRVVSSEQGLNNFPPLKFITNISCIVDSKSLCTKNYEVKNHEIVETKNTKLETVQNFFKNNNINITQNEKQIDNLFSFFDNENHSQTYSSLKIFWTLLYFYIDSYRKWKNYPRSFNHQIFQKEQFEDQMKQLIFSTTLQITTRSFEWMTEIQDSSQVNNFRTYLKWKDKIHNLILAFFYDENKKGEIKNFAVFSRDGNNLGIFSNEDVNSLKAANIHFGPISPSQKYPIYFLLQIGDCWHKRIPFVDTILNEKKYRITEDNFLKFIVIQTRLSCGLPVIIIGETGCGKTSLINFLIKQLYGKKLTILNINGSTTIEAIKDEMNKLIHSQINQEEKIILFDEFNTAPKECIAFMKQLFFDRVFNGETLPQSVKFIALANPFRKQDQKDDQNLDCGLLYDYGEKTKDFKKIENAIYRVHEIPDSFFDHIYDFGALDEQSEKHYLVQMINKALGKTWGLIQSQNEQVVEFYKELLFRSHRFTRQNSIDPESAVSLRDASRALKILKYIIDNKEVYSFFLSEGELNELKEKKSELQIEKFKIIIGIILSIFVSYGCRFSAETRKIYYTEILQNNPIPFFLKDSLKFPETEKDFSRKIGDYREKLFQKIDKEGKLKDNAIAANEALTENLLLEFICLQNKIPLFIIGKPGTSKSLSIEILKDWLSHTSNNPQIRNQNIRPIRVFPLQCSPQTTSRSIQKIFNQAKHYQKQQNERENTSFAKNLSVVLLDEVSLAEFNPDFPLKVLHEELEFSDKESTKESEKIAVISISNWKLDASKINRGVFLQRNDPDLEGLKETGRIIFSSIMRETFRNDKIDKKIPENLATISQEIFKRQNESNIIRNNFFGLRDFYYLVKMVAFELTDKKKSKQHLKQQVIEDVVFHCFLRNFGGVPEFFETTIKGLLEDYGYYNEETQSQSKKERSGIDLVLSNLNLNQSEDRIKSRHVMILCENLSILPMIMEKLQSKNSQRKIKLLYGSNFPEDKKIQTYHDLKMIANFMSDPNIFVLCNQEQLFEPLYDLLNQKYVFIDGKFISTVSIDVSTTRIFVHPSSRIVVIMEKSRAYKDLSLAVLNRFEKQLVLSTDFLNENGKTLTSNLQNFFKSIESLVPKTKISDLLVAYHPDLIVSLAFKLQDENPTIQENSKSIYWHKIANLAAMCRIKKNLKKIKNALQKNNDLQEQNSTNNPNSNPLKNITENICKDAEKYFRNVPSSLKDLYNKLSSKNSLVLKHAIILTNSPPFHLDDFSSTLKDAQLIKISEIGKVSEFRKQLEKKSSAKVRFVQFQESPEKYNIKTFQHIKSVIESLDAFKQKNQLIILCAHLLSEKGKSSILTTFESHWDIYYLDDFNPSISLHTMSDLPLHEIYNNLLQKENKRRKKKKKDFPDMFKEVYNIALQKINKKHLFVELLNKEFYNIFISILQKEAIISQWEEITESIYSNPSQKSFESIQSSFHRRLIDFSATQISFLLNEVLQFEYSKNEIPNFPKLFEICLRNFSPSTKTNFRWINIHKYTFPFSSYFYDNPKEAQKVFKKIDKQLANKVRIFFSMYIDDFIKLNLLHDQIEFFEQNKKPWFEYFFIKNKKFTSFVELHRHIQEIQMKNDPTEIILQIKCFELLDNIESLDEFPSLKDIKDINDINSLIQHTITELEKIKLLQKHLKLKIPQNLQKMKKIIQKWKTNKTKKLRISQ</sequence>
<dbReference type="Pfam" id="PF07728">
    <property type="entry name" value="AAA_5"/>
    <property type="match status" value="1"/>
</dbReference>
<dbReference type="InterPro" id="IPR003593">
    <property type="entry name" value="AAA+_ATPase"/>
</dbReference>
<evidence type="ECO:0000259" key="2">
    <source>
        <dbReference type="SMART" id="SM00382"/>
    </source>
</evidence>
<dbReference type="InterPro" id="IPR031248">
    <property type="entry name" value="RNF213"/>
</dbReference>
<organism evidence="3 4">
    <name type="scientific">Anaeramoeba ignava</name>
    <name type="common">Anaerobic marine amoeba</name>
    <dbReference type="NCBI Taxonomy" id="1746090"/>
    <lineage>
        <taxon>Eukaryota</taxon>
        <taxon>Metamonada</taxon>
        <taxon>Anaeramoebidae</taxon>
        <taxon>Anaeramoeba</taxon>
    </lineage>
</organism>
<dbReference type="SMART" id="SM00382">
    <property type="entry name" value="AAA"/>
    <property type="match status" value="2"/>
</dbReference>
<dbReference type="Proteomes" id="UP001149090">
    <property type="component" value="Unassembled WGS sequence"/>
</dbReference>
<dbReference type="EMBL" id="JAPDFW010000108">
    <property type="protein sequence ID" value="KAJ5069103.1"/>
    <property type="molecule type" value="Genomic_DNA"/>
</dbReference>
<feature type="domain" description="AAA+ ATPase" evidence="2">
    <location>
        <begin position="1427"/>
        <end position="1563"/>
    </location>
</feature>
<dbReference type="PANTHER" id="PTHR22605">
    <property type="entry name" value="RZ-TYPE DOMAIN-CONTAINING PROTEIN"/>
    <property type="match status" value="1"/>
</dbReference>
<feature type="region of interest" description="Disordered" evidence="1">
    <location>
        <begin position="2320"/>
        <end position="2339"/>
    </location>
</feature>
<feature type="compositionally biased region" description="Polar residues" evidence="1">
    <location>
        <begin position="2323"/>
        <end position="2339"/>
    </location>
</feature>
<dbReference type="SUPFAM" id="SSF52540">
    <property type="entry name" value="P-loop containing nucleoside triphosphate hydrolases"/>
    <property type="match status" value="2"/>
</dbReference>
<evidence type="ECO:0000256" key="1">
    <source>
        <dbReference type="SAM" id="MobiDB-lite"/>
    </source>
</evidence>
<evidence type="ECO:0000313" key="4">
    <source>
        <dbReference type="Proteomes" id="UP001149090"/>
    </source>
</evidence>
<dbReference type="GO" id="GO:0005524">
    <property type="term" value="F:ATP binding"/>
    <property type="evidence" value="ECO:0007669"/>
    <property type="project" value="InterPro"/>
</dbReference>
<comment type="caution">
    <text evidence="3">The sequence shown here is derived from an EMBL/GenBank/DDBJ whole genome shotgun (WGS) entry which is preliminary data.</text>
</comment>
<protein>
    <recommendedName>
        <fullName evidence="2">AAA+ ATPase domain-containing protein</fullName>
    </recommendedName>
</protein>
<feature type="domain" description="AAA+ ATPase" evidence="2">
    <location>
        <begin position="1787"/>
        <end position="1968"/>
    </location>
</feature>
<dbReference type="InterPro" id="IPR027417">
    <property type="entry name" value="P-loop_NTPase"/>
</dbReference>
<dbReference type="GO" id="GO:0004842">
    <property type="term" value="F:ubiquitin-protein transferase activity"/>
    <property type="evidence" value="ECO:0007669"/>
    <property type="project" value="InterPro"/>
</dbReference>
<accession>A0A9Q0R795</accession>
<gene>
    <name evidence="3" type="ORF">M0811_11859</name>
</gene>
<evidence type="ECO:0000313" key="3">
    <source>
        <dbReference type="EMBL" id="KAJ5069103.1"/>
    </source>
</evidence>
<dbReference type="Gene3D" id="3.40.50.300">
    <property type="entry name" value="P-loop containing nucleotide triphosphate hydrolases"/>
    <property type="match status" value="2"/>
</dbReference>
<proteinExistence type="predicted"/>
<dbReference type="PANTHER" id="PTHR22605:SF1">
    <property type="entry name" value="RZ-TYPE DOMAIN-CONTAINING PROTEIN"/>
    <property type="match status" value="1"/>
</dbReference>
<dbReference type="CDD" id="cd00009">
    <property type="entry name" value="AAA"/>
    <property type="match status" value="1"/>
</dbReference>
<dbReference type="OrthoDB" id="2423195at2759"/>
<dbReference type="GO" id="GO:0016887">
    <property type="term" value="F:ATP hydrolysis activity"/>
    <property type="evidence" value="ECO:0007669"/>
    <property type="project" value="InterPro"/>
</dbReference>
<dbReference type="InterPro" id="IPR011704">
    <property type="entry name" value="ATPase_dyneun-rel_AAA"/>
</dbReference>
<reference evidence="3" key="1">
    <citation type="submission" date="2022-10" db="EMBL/GenBank/DDBJ databases">
        <title>Novel sulphate-reducing endosymbionts in the free-living metamonad Anaeramoeba.</title>
        <authorList>
            <person name="Jerlstrom-Hultqvist J."/>
            <person name="Cepicka I."/>
            <person name="Gallot-Lavallee L."/>
            <person name="Salas-Leiva D."/>
            <person name="Curtis B.A."/>
            <person name="Zahonova K."/>
            <person name="Pipaliya S."/>
            <person name="Dacks J."/>
            <person name="Roger A.J."/>
        </authorList>
    </citation>
    <scope>NUCLEOTIDE SEQUENCE</scope>
    <source>
        <strain evidence="3">BMAN</strain>
    </source>
</reference>
<keyword evidence="4" id="KW-1185">Reference proteome</keyword>
<name>A0A9Q0R795_ANAIG</name>